<evidence type="ECO:0000256" key="1">
    <source>
        <dbReference type="SAM" id="Phobius"/>
    </source>
</evidence>
<feature type="transmembrane region" description="Helical" evidence="1">
    <location>
        <begin position="44"/>
        <end position="68"/>
    </location>
</feature>
<gene>
    <name evidence="2" type="ORF">DKG77_04055</name>
</gene>
<dbReference type="AlphaFoldDB" id="A0A316L3L3"/>
<keyword evidence="1" id="KW-0472">Membrane</keyword>
<keyword evidence="3" id="KW-1185">Reference proteome</keyword>
<dbReference type="RefSeq" id="WP_109660429.1">
    <property type="nucleotide sequence ID" value="NZ_QGEG01000001.1"/>
</dbReference>
<accession>A0A316L3L3</accession>
<keyword evidence="1" id="KW-1133">Transmembrane helix</keyword>
<organism evidence="2 3">
    <name type="scientific">Flagellimonas aquimarina</name>
    <dbReference type="NCBI Taxonomy" id="2201895"/>
    <lineage>
        <taxon>Bacteria</taxon>
        <taxon>Pseudomonadati</taxon>
        <taxon>Bacteroidota</taxon>
        <taxon>Flavobacteriia</taxon>
        <taxon>Flavobacteriales</taxon>
        <taxon>Flavobacteriaceae</taxon>
        <taxon>Flagellimonas</taxon>
    </lineage>
</organism>
<dbReference type="OrthoDB" id="1449030at2"/>
<proteinExistence type="predicted"/>
<evidence type="ECO:0000313" key="3">
    <source>
        <dbReference type="Proteomes" id="UP000245762"/>
    </source>
</evidence>
<evidence type="ECO:0000313" key="2">
    <source>
        <dbReference type="EMBL" id="PWL40008.1"/>
    </source>
</evidence>
<dbReference type="Proteomes" id="UP000245762">
    <property type="component" value="Unassembled WGS sequence"/>
</dbReference>
<dbReference type="EMBL" id="QGEG01000001">
    <property type="protein sequence ID" value="PWL40008.1"/>
    <property type="molecule type" value="Genomic_DNA"/>
</dbReference>
<comment type="caution">
    <text evidence="2">The sequence shown here is derived from an EMBL/GenBank/DDBJ whole genome shotgun (WGS) entry which is preliminary data.</text>
</comment>
<name>A0A316L3L3_9FLAO</name>
<protein>
    <submittedName>
        <fullName evidence="2">Uncharacterized protein</fullName>
    </submittedName>
</protein>
<reference evidence="2 3" key="1">
    <citation type="submission" date="2018-05" db="EMBL/GenBank/DDBJ databases">
        <title>Complete genome sequence of Flagellimonas aquimarina ECD12 isolated from seaweed Ecklonia cava.</title>
        <authorList>
            <person name="Choi S."/>
            <person name="Seong C."/>
        </authorList>
    </citation>
    <scope>NUCLEOTIDE SEQUENCE [LARGE SCALE GENOMIC DNA]</scope>
    <source>
        <strain evidence="2 3">ECD12</strain>
    </source>
</reference>
<keyword evidence="1" id="KW-0812">Transmembrane</keyword>
<sequence>MFVLIHLVVGSVRGFYRHQMIERYQYNYYSDPPMNLLSKLAHNWLNGTFSLTTLLISASLTILLFIIFNA</sequence>